<dbReference type="PANTHER" id="PTHR11360">
    <property type="entry name" value="MONOCARBOXYLATE TRANSPORTER"/>
    <property type="match status" value="1"/>
</dbReference>
<feature type="transmembrane region" description="Helical" evidence="3">
    <location>
        <begin position="393"/>
        <end position="412"/>
    </location>
</feature>
<evidence type="ECO:0000256" key="3">
    <source>
        <dbReference type="SAM" id="Phobius"/>
    </source>
</evidence>
<evidence type="ECO:0000256" key="1">
    <source>
        <dbReference type="ARBA" id="ARBA00004141"/>
    </source>
</evidence>
<name>A0ABR1RAB3_9PEZI</name>
<dbReference type="Proteomes" id="UP001396898">
    <property type="component" value="Unassembled WGS sequence"/>
</dbReference>
<comment type="caution">
    <text evidence="4">The sequence shown here is derived from an EMBL/GenBank/DDBJ whole genome shotgun (WGS) entry which is preliminary data.</text>
</comment>
<feature type="transmembrane region" description="Helical" evidence="3">
    <location>
        <begin position="235"/>
        <end position="252"/>
    </location>
</feature>
<proteinExistence type="inferred from homology"/>
<dbReference type="EMBL" id="JAQQWI010000018">
    <property type="protein sequence ID" value="KAK8002054.1"/>
    <property type="molecule type" value="Genomic_DNA"/>
</dbReference>
<dbReference type="InterPro" id="IPR011701">
    <property type="entry name" value="MFS"/>
</dbReference>
<sequence>MSSDDTLHLEERHVPAPMEPAQRTPPPPDGGYGWFCVAAQFLIIGFTWGVAASYSVYLGHYLSHSLFSEARPLDYAFIGGFNFAFALLVAPPATVLARRHGVRAPMLAGVVLLPTGFVAASFAHRVWHLYLSQGVCVGLGIGLIYIPATAIIPQWFERKRSLTNGICAAGSGIGGLIVCFATQAMLVRVGYAWSLRITAAVVFCVNLLATLLVRSRDKEIRPGQRIFHFGLLRSYEAKLFLGWSFILMFGYITLMFSLSDYAKAIGRSDQDAATIPALLNLGAALGRPLIGYASDRLGRVEVAGALTFACGVLIFGLWLPSTSYAALGVFATFSGAILGIFWAVIGALAADIVGLKELPAFLSVTWILVVPPCLFAEVVALELRRASFGTRSYIYVQAFAGTSYILSSFFLLELWRVRQRRKNAA</sequence>
<dbReference type="Gene3D" id="1.20.1250.20">
    <property type="entry name" value="MFS general substrate transporter like domains"/>
    <property type="match status" value="2"/>
</dbReference>
<organism evidence="4 5">
    <name type="scientific">Apiospora marii</name>
    <dbReference type="NCBI Taxonomy" id="335849"/>
    <lineage>
        <taxon>Eukaryota</taxon>
        <taxon>Fungi</taxon>
        <taxon>Dikarya</taxon>
        <taxon>Ascomycota</taxon>
        <taxon>Pezizomycotina</taxon>
        <taxon>Sordariomycetes</taxon>
        <taxon>Xylariomycetidae</taxon>
        <taxon>Amphisphaeriales</taxon>
        <taxon>Apiosporaceae</taxon>
        <taxon>Apiospora</taxon>
    </lineage>
</organism>
<gene>
    <name evidence="4" type="ORF">PG991_014276</name>
</gene>
<keyword evidence="3" id="KW-1133">Transmembrane helix</keyword>
<keyword evidence="3" id="KW-0812">Transmembrane</keyword>
<dbReference type="InterPro" id="IPR036259">
    <property type="entry name" value="MFS_trans_sf"/>
</dbReference>
<comment type="subcellular location">
    <subcellularLocation>
        <location evidence="1">Membrane</location>
        <topology evidence="1">Multi-pass membrane protein</topology>
    </subcellularLocation>
</comment>
<evidence type="ECO:0000256" key="2">
    <source>
        <dbReference type="ARBA" id="ARBA00006727"/>
    </source>
</evidence>
<feature type="transmembrane region" description="Helical" evidence="3">
    <location>
        <begin position="360"/>
        <end position="381"/>
    </location>
</feature>
<evidence type="ECO:0008006" key="6">
    <source>
        <dbReference type="Google" id="ProtNLM"/>
    </source>
</evidence>
<feature type="transmembrane region" description="Helical" evidence="3">
    <location>
        <begin position="130"/>
        <end position="153"/>
    </location>
</feature>
<dbReference type="SUPFAM" id="SSF103473">
    <property type="entry name" value="MFS general substrate transporter"/>
    <property type="match status" value="1"/>
</dbReference>
<feature type="transmembrane region" description="Helical" evidence="3">
    <location>
        <begin position="104"/>
        <end position="124"/>
    </location>
</feature>
<keyword evidence="3" id="KW-0472">Membrane</keyword>
<evidence type="ECO:0000313" key="5">
    <source>
        <dbReference type="Proteomes" id="UP001396898"/>
    </source>
</evidence>
<feature type="transmembrane region" description="Helical" evidence="3">
    <location>
        <begin position="165"/>
        <end position="187"/>
    </location>
</feature>
<feature type="transmembrane region" description="Helical" evidence="3">
    <location>
        <begin position="75"/>
        <end position="97"/>
    </location>
</feature>
<dbReference type="PANTHER" id="PTHR11360:SF315">
    <property type="entry name" value="TRANSPORTER MCH2-RELATED"/>
    <property type="match status" value="1"/>
</dbReference>
<feature type="transmembrane region" description="Helical" evidence="3">
    <location>
        <begin position="32"/>
        <end position="55"/>
    </location>
</feature>
<feature type="transmembrane region" description="Helical" evidence="3">
    <location>
        <begin position="272"/>
        <end position="290"/>
    </location>
</feature>
<accession>A0ABR1RAB3</accession>
<keyword evidence="5" id="KW-1185">Reference proteome</keyword>
<dbReference type="InterPro" id="IPR050327">
    <property type="entry name" value="Proton-linked_MCT"/>
</dbReference>
<protein>
    <recommendedName>
        <fullName evidence="6">Major facilitator superfamily (MFS) profile domain-containing protein</fullName>
    </recommendedName>
</protein>
<dbReference type="Pfam" id="PF07690">
    <property type="entry name" value="MFS_1"/>
    <property type="match status" value="2"/>
</dbReference>
<feature type="transmembrane region" description="Helical" evidence="3">
    <location>
        <begin position="193"/>
        <end position="214"/>
    </location>
</feature>
<feature type="transmembrane region" description="Helical" evidence="3">
    <location>
        <begin position="302"/>
        <end position="319"/>
    </location>
</feature>
<reference evidence="4 5" key="1">
    <citation type="submission" date="2023-01" db="EMBL/GenBank/DDBJ databases">
        <title>Analysis of 21 Apiospora genomes using comparative genomics revels a genus with tremendous synthesis potential of carbohydrate active enzymes and secondary metabolites.</title>
        <authorList>
            <person name="Sorensen T."/>
        </authorList>
    </citation>
    <scope>NUCLEOTIDE SEQUENCE [LARGE SCALE GENOMIC DNA]</scope>
    <source>
        <strain evidence="4 5">CBS 20057</strain>
    </source>
</reference>
<feature type="transmembrane region" description="Helical" evidence="3">
    <location>
        <begin position="325"/>
        <end position="348"/>
    </location>
</feature>
<evidence type="ECO:0000313" key="4">
    <source>
        <dbReference type="EMBL" id="KAK8002054.1"/>
    </source>
</evidence>
<comment type="similarity">
    <text evidence="2">Belongs to the major facilitator superfamily. Monocarboxylate porter (TC 2.A.1.13) family.</text>
</comment>